<dbReference type="EMBL" id="JBHSFN010000023">
    <property type="protein sequence ID" value="MFC4590473.1"/>
    <property type="molecule type" value="Genomic_DNA"/>
</dbReference>
<sequence>MWSIDFDREPESVAASDTGSGDLFRGVSFPRDLLERHGARLLDPAAAPLAAGAPVPGSTVYRSDALLVPVPALRPPRRRPARDPYVWITDTLAGIGLTFDVPDLEGVGQDGGACWRPITLRVAEQAKAVVAVDAWVALQELRRNLPPFDGPGQDAIPEDPDDERDPRRRYGRQIGLDHILVGSAYSGIGAAAGIGGEPATDGHGVPGYQIAAPQADFSARHPVQLVLDAPSRRDGAAFERVAGRRRPVIALIDSGVLPHPWLPFSEKAGDDTVILVSGAVQERIEKGLASDQAPARGARPLAKISGYLDSPTPVEPLLGLANAQVGHCVFEAGLIYQIVPDARILVIRGMHADGAMRESALLIGLEYVAEQVRAAQADPAAGLFVDVVSLSCGYFAESEDDRLYTVQLRKKLRELRALGVVVVAASGNYATTRAMQPAGAASIPLAGPAAPMLAVGAKNPDGSTAIFSNEGKAVQYHAPGVALVSTFPPQVQGAQSPVLGIPGSSPAGRPPKPARTSLDGDNYAGGFAAWSGTSFATPIVAATIVRRLVEQASAEHAQAGQAGAGHVQGAARPSALEDVSAAAAIERAAKVVAGLAPPPAPPGS</sequence>
<dbReference type="RefSeq" id="WP_262849664.1">
    <property type="nucleotide sequence ID" value="NZ_JANZYP010000088.1"/>
</dbReference>
<evidence type="ECO:0000256" key="3">
    <source>
        <dbReference type="ARBA" id="ARBA00022801"/>
    </source>
</evidence>
<proteinExistence type="inferred from homology"/>
<feature type="active site" description="Charge relay system" evidence="5">
    <location>
        <position position="327"/>
    </location>
</feature>
<dbReference type="PANTHER" id="PTHR43806">
    <property type="entry name" value="PEPTIDASE S8"/>
    <property type="match status" value="1"/>
</dbReference>
<dbReference type="InterPro" id="IPR050131">
    <property type="entry name" value="Peptidase_S8_subtilisin-like"/>
</dbReference>
<dbReference type="PROSITE" id="PS51892">
    <property type="entry name" value="SUBTILASE"/>
    <property type="match status" value="1"/>
</dbReference>
<evidence type="ECO:0000256" key="1">
    <source>
        <dbReference type="ARBA" id="ARBA00011073"/>
    </source>
</evidence>
<keyword evidence="4 5" id="KW-0720">Serine protease</keyword>
<keyword evidence="9" id="KW-1185">Reference proteome</keyword>
<evidence type="ECO:0000313" key="8">
    <source>
        <dbReference type="EMBL" id="MFC4590473.1"/>
    </source>
</evidence>
<evidence type="ECO:0000256" key="5">
    <source>
        <dbReference type="PROSITE-ProRule" id="PRU01240"/>
    </source>
</evidence>
<comment type="similarity">
    <text evidence="1 5">Belongs to the peptidase S8 family.</text>
</comment>
<feature type="domain" description="Peptidase S8/S53" evidence="7">
    <location>
        <begin position="336"/>
        <end position="546"/>
    </location>
</feature>
<protein>
    <submittedName>
        <fullName evidence="8">S8 family serine peptidase</fullName>
    </submittedName>
</protein>
<dbReference type="PANTHER" id="PTHR43806:SF11">
    <property type="entry name" value="CEREVISIN-RELATED"/>
    <property type="match status" value="1"/>
</dbReference>
<name>A0ABV9ENP8_9ACTN</name>
<reference evidence="9" key="1">
    <citation type="journal article" date="2019" name="Int. J. Syst. Evol. Microbiol.">
        <title>The Global Catalogue of Microorganisms (GCM) 10K type strain sequencing project: providing services to taxonomists for standard genome sequencing and annotation.</title>
        <authorList>
            <consortium name="The Broad Institute Genomics Platform"/>
            <consortium name="The Broad Institute Genome Sequencing Center for Infectious Disease"/>
            <person name="Wu L."/>
            <person name="Ma J."/>
        </authorList>
    </citation>
    <scope>NUCLEOTIDE SEQUENCE [LARGE SCALE GENOMIC DNA]</scope>
    <source>
        <strain evidence="9">CCUG 49560</strain>
    </source>
</reference>
<dbReference type="InterPro" id="IPR023828">
    <property type="entry name" value="Peptidase_S8_Ser-AS"/>
</dbReference>
<organism evidence="8 9">
    <name type="scientific">Sphaerisporangium corydalis</name>
    <dbReference type="NCBI Taxonomy" id="1441875"/>
    <lineage>
        <taxon>Bacteria</taxon>
        <taxon>Bacillati</taxon>
        <taxon>Actinomycetota</taxon>
        <taxon>Actinomycetes</taxon>
        <taxon>Streptosporangiales</taxon>
        <taxon>Streptosporangiaceae</taxon>
        <taxon>Sphaerisporangium</taxon>
    </lineage>
</organism>
<accession>A0ABV9ENP8</accession>
<dbReference type="InterPro" id="IPR036852">
    <property type="entry name" value="Peptidase_S8/S53_dom_sf"/>
</dbReference>
<feature type="active site" description="Charge relay system" evidence="5">
    <location>
        <position position="253"/>
    </location>
</feature>
<dbReference type="SUPFAM" id="SSF52743">
    <property type="entry name" value="Subtilisin-like"/>
    <property type="match status" value="1"/>
</dbReference>
<feature type="active site" description="Charge relay system" evidence="5">
    <location>
        <position position="534"/>
    </location>
</feature>
<keyword evidence="2 5" id="KW-0645">Protease</keyword>
<keyword evidence="3 5" id="KW-0378">Hydrolase</keyword>
<dbReference type="Gene3D" id="3.40.50.200">
    <property type="entry name" value="Peptidase S8/S53 domain"/>
    <property type="match status" value="1"/>
</dbReference>
<gene>
    <name evidence="8" type="ORF">ACFO8L_30565</name>
</gene>
<evidence type="ECO:0000259" key="7">
    <source>
        <dbReference type="Pfam" id="PF00082"/>
    </source>
</evidence>
<evidence type="ECO:0000256" key="4">
    <source>
        <dbReference type="ARBA" id="ARBA00022825"/>
    </source>
</evidence>
<feature type="region of interest" description="Disordered" evidence="6">
    <location>
        <begin position="146"/>
        <end position="168"/>
    </location>
</feature>
<dbReference type="Proteomes" id="UP001595891">
    <property type="component" value="Unassembled WGS sequence"/>
</dbReference>
<comment type="caution">
    <text evidence="8">The sequence shown here is derived from an EMBL/GenBank/DDBJ whole genome shotgun (WGS) entry which is preliminary data.</text>
</comment>
<evidence type="ECO:0000313" key="9">
    <source>
        <dbReference type="Proteomes" id="UP001595891"/>
    </source>
</evidence>
<dbReference type="PROSITE" id="PS00138">
    <property type="entry name" value="SUBTILASE_SER"/>
    <property type="match status" value="1"/>
</dbReference>
<evidence type="ECO:0000256" key="2">
    <source>
        <dbReference type="ARBA" id="ARBA00022670"/>
    </source>
</evidence>
<dbReference type="Pfam" id="PF00082">
    <property type="entry name" value="Peptidase_S8"/>
    <property type="match status" value="1"/>
</dbReference>
<evidence type="ECO:0000256" key="6">
    <source>
        <dbReference type="SAM" id="MobiDB-lite"/>
    </source>
</evidence>
<dbReference type="InterPro" id="IPR000209">
    <property type="entry name" value="Peptidase_S8/S53_dom"/>
</dbReference>